<dbReference type="Proteomes" id="UP000184248">
    <property type="component" value="Unassembled WGS sequence"/>
</dbReference>
<sequence length="98" mass="11256">MTTEFETGIAQNGTRYIEAEAGSIEIGFTYTKEIRFDAREQTKKMKRIGLEGHPSGKKIRTYTVTGKGKEFTAGDPMKGEKMQRFYCDIEEQIIYDEE</sequence>
<gene>
    <name evidence="1" type="ORF">SAMN05192556_1209</name>
</gene>
<accession>A0A1M7BAV6</accession>
<dbReference type="AlphaFoldDB" id="A0A1M7BAV6"/>
<dbReference type="RefSeq" id="WP_064699347.1">
    <property type="nucleotide sequence ID" value="NZ_BDEO01000006.1"/>
</dbReference>
<evidence type="ECO:0000313" key="2">
    <source>
        <dbReference type="Proteomes" id="UP000184248"/>
    </source>
</evidence>
<organism evidence="1 2">
    <name type="scientific">Halomonas caseinilytica</name>
    <dbReference type="NCBI Taxonomy" id="438744"/>
    <lineage>
        <taxon>Bacteria</taxon>
        <taxon>Pseudomonadati</taxon>
        <taxon>Pseudomonadota</taxon>
        <taxon>Gammaproteobacteria</taxon>
        <taxon>Oceanospirillales</taxon>
        <taxon>Halomonadaceae</taxon>
        <taxon>Halomonas</taxon>
    </lineage>
</organism>
<evidence type="ECO:0000313" key="1">
    <source>
        <dbReference type="EMBL" id="SHL52112.1"/>
    </source>
</evidence>
<dbReference type="EMBL" id="FRAL01000020">
    <property type="protein sequence ID" value="SHL52112.1"/>
    <property type="molecule type" value="Genomic_DNA"/>
</dbReference>
<keyword evidence="2" id="KW-1185">Reference proteome</keyword>
<name>A0A1M7BAV6_9GAMM</name>
<proteinExistence type="predicted"/>
<reference evidence="2" key="1">
    <citation type="submission" date="2016-11" db="EMBL/GenBank/DDBJ databases">
        <authorList>
            <person name="Varghese N."/>
            <person name="Submissions S."/>
        </authorList>
    </citation>
    <scope>NUCLEOTIDE SEQUENCE [LARGE SCALE GENOMIC DNA]</scope>
    <source>
        <strain evidence="2">ALO Sharm</strain>
    </source>
</reference>
<protein>
    <submittedName>
        <fullName evidence="1">Uncharacterized protein</fullName>
    </submittedName>
</protein>